<sequence length="80" mass="9277">PPDTLCGLGSPRIQRCDHKAPGICRPHCYLWLQRNCQVDQGQIPGHRLPVILSMHHRQDGHRRSDRHHLYCPSEDEILHS</sequence>
<evidence type="ECO:0000313" key="2">
    <source>
        <dbReference type="Proteomes" id="UP000265520"/>
    </source>
</evidence>
<dbReference type="EMBL" id="LXQA010579431">
    <property type="protein sequence ID" value="MCI60325.1"/>
    <property type="molecule type" value="Genomic_DNA"/>
</dbReference>
<reference evidence="1 2" key="1">
    <citation type="journal article" date="2018" name="Front. Plant Sci.">
        <title>Red Clover (Trifolium pratense) and Zigzag Clover (T. medium) - A Picture of Genomic Similarities and Differences.</title>
        <authorList>
            <person name="Dluhosova J."/>
            <person name="Istvanek J."/>
            <person name="Nedelnik J."/>
            <person name="Repkova J."/>
        </authorList>
    </citation>
    <scope>NUCLEOTIDE SEQUENCE [LARGE SCALE GENOMIC DNA]</scope>
    <source>
        <strain evidence="2">cv. 10/8</strain>
        <tissue evidence="1">Leaf</tissue>
    </source>
</reference>
<feature type="non-terminal residue" evidence="1">
    <location>
        <position position="1"/>
    </location>
</feature>
<dbReference type="AlphaFoldDB" id="A0A392TK59"/>
<proteinExistence type="predicted"/>
<name>A0A392TK59_9FABA</name>
<protein>
    <submittedName>
        <fullName evidence="1">Uncharacterized protein</fullName>
    </submittedName>
</protein>
<organism evidence="1 2">
    <name type="scientific">Trifolium medium</name>
    <dbReference type="NCBI Taxonomy" id="97028"/>
    <lineage>
        <taxon>Eukaryota</taxon>
        <taxon>Viridiplantae</taxon>
        <taxon>Streptophyta</taxon>
        <taxon>Embryophyta</taxon>
        <taxon>Tracheophyta</taxon>
        <taxon>Spermatophyta</taxon>
        <taxon>Magnoliopsida</taxon>
        <taxon>eudicotyledons</taxon>
        <taxon>Gunneridae</taxon>
        <taxon>Pentapetalae</taxon>
        <taxon>rosids</taxon>
        <taxon>fabids</taxon>
        <taxon>Fabales</taxon>
        <taxon>Fabaceae</taxon>
        <taxon>Papilionoideae</taxon>
        <taxon>50 kb inversion clade</taxon>
        <taxon>NPAAA clade</taxon>
        <taxon>Hologalegina</taxon>
        <taxon>IRL clade</taxon>
        <taxon>Trifolieae</taxon>
        <taxon>Trifolium</taxon>
    </lineage>
</organism>
<accession>A0A392TK59</accession>
<dbReference type="Proteomes" id="UP000265520">
    <property type="component" value="Unassembled WGS sequence"/>
</dbReference>
<comment type="caution">
    <text evidence="1">The sequence shown here is derived from an EMBL/GenBank/DDBJ whole genome shotgun (WGS) entry which is preliminary data.</text>
</comment>
<evidence type="ECO:0000313" key="1">
    <source>
        <dbReference type="EMBL" id="MCI60325.1"/>
    </source>
</evidence>
<keyword evidence="2" id="KW-1185">Reference proteome</keyword>